<evidence type="ECO:0000256" key="1">
    <source>
        <dbReference type="ARBA" id="ARBA00004286"/>
    </source>
</evidence>
<feature type="region of interest" description="Disordered" evidence="25">
    <location>
        <begin position="1"/>
        <end position="99"/>
    </location>
</feature>
<name>A0AAD9KSN9_RIDPI</name>
<keyword evidence="16" id="KW-0811">Translocation</keyword>
<keyword evidence="8" id="KW-0488">Methylation</keyword>
<dbReference type="GO" id="GO:0070390">
    <property type="term" value="C:transcription export complex 2"/>
    <property type="evidence" value="ECO:0007669"/>
    <property type="project" value="TreeGrafter"/>
</dbReference>
<keyword evidence="15" id="KW-0007">Acetylation</keyword>
<feature type="domain" description="RRM" evidence="26">
    <location>
        <begin position="232"/>
        <end position="294"/>
    </location>
</feature>
<dbReference type="Pfam" id="PF00076">
    <property type="entry name" value="RRM_1"/>
    <property type="match status" value="1"/>
</dbReference>
<dbReference type="Pfam" id="PF03399">
    <property type="entry name" value="SAC3_GANP"/>
    <property type="match status" value="1"/>
</dbReference>
<feature type="region of interest" description="Disordered" evidence="25">
    <location>
        <begin position="628"/>
        <end position="661"/>
    </location>
</feature>
<keyword evidence="7" id="KW-0158">Chromosome</keyword>
<dbReference type="PROSITE" id="PS50250">
    <property type="entry name" value="PCI"/>
    <property type="match status" value="1"/>
</dbReference>
<keyword evidence="6" id="KW-0813">Transport</keyword>
<keyword evidence="18" id="KW-0906">Nuclear pore complex</keyword>
<evidence type="ECO:0000313" key="29">
    <source>
        <dbReference type="Proteomes" id="UP001209878"/>
    </source>
</evidence>
<evidence type="ECO:0000256" key="19">
    <source>
        <dbReference type="ARBA" id="ARBA00023242"/>
    </source>
</evidence>
<evidence type="ECO:0000256" key="5">
    <source>
        <dbReference type="ARBA" id="ARBA00013184"/>
    </source>
</evidence>
<dbReference type="GO" id="GO:0005737">
    <property type="term" value="C:cytoplasm"/>
    <property type="evidence" value="ECO:0007669"/>
    <property type="project" value="UniProtKB-SubCell"/>
</dbReference>
<dbReference type="PROSITE" id="PS50102">
    <property type="entry name" value="RRM"/>
    <property type="match status" value="1"/>
</dbReference>
<evidence type="ECO:0000256" key="20">
    <source>
        <dbReference type="ARBA" id="ARBA00023315"/>
    </source>
</evidence>
<evidence type="ECO:0000256" key="23">
    <source>
        <dbReference type="ARBA" id="ARBA00069544"/>
    </source>
</evidence>
<accession>A0AAD9KSN9</accession>
<gene>
    <name evidence="28" type="ORF">NP493_642g02000</name>
</gene>
<feature type="region of interest" description="Disordered" evidence="25">
    <location>
        <begin position="306"/>
        <end position="381"/>
    </location>
</feature>
<keyword evidence="13" id="KW-0391">Immunity</keyword>
<dbReference type="Gene3D" id="3.30.70.330">
    <property type="match status" value="1"/>
</dbReference>
<keyword evidence="9" id="KW-0963">Cytoplasm</keyword>
<evidence type="ECO:0000256" key="22">
    <source>
        <dbReference type="ARBA" id="ARBA00055631"/>
    </source>
</evidence>
<feature type="region of interest" description="Disordered" evidence="25">
    <location>
        <begin position="115"/>
        <end position="224"/>
    </location>
</feature>
<comment type="similarity">
    <text evidence="21">Belongs to the SAC3 family.</text>
</comment>
<keyword evidence="17" id="KW-0175">Coiled coil</keyword>
<evidence type="ECO:0000256" key="8">
    <source>
        <dbReference type="ARBA" id="ARBA00022481"/>
    </source>
</evidence>
<dbReference type="GO" id="GO:0006406">
    <property type="term" value="P:mRNA export from nucleus"/>
    <property type="evidence" value="ECO:0007669"/>
    <property type="project" value="TreeGrafter"/>
</dbReference>
<evidence type="ECO:0000259" key="26">
    <source>
        <dbReference type="PROSITE" id="PS50102"/>
    </source>
</evidence>
<evidence type="ECO:0000256" key="2">
    <source>
        <dbReference type="ARBA" id="ARBA00004496"/>
    </source>
</evidence>
<evidence type="ECO:0000256" key="21">
    <source>
        <dbReference type="ARBA" id="ARBA00038443"/>
    </source>
</evidence>
<dbReference type="EMBL" id="JAODUO010000641">
    <property type="protein sequence ID" value="KAK2176776.1"/>
    <property type="molecule type" value="Genomic_DNA"/>
</dbReference>
<keyword evidence="14" id="KW-0653">Protein transport</keyword>
<keyword evidence="11" id="KW-0808">Transferase</keyword>
<evidence type="ECO:0000256" key="10">
    <source>
        <dbReference type="ARBA" id="ARBA00022553"/>
    </source>
</evidence>
<evidence type="ECO:0000256" key="7">
    <source>
        <dbReference type="ARBA" id="ARBA00022454"/>
    </source>
</evidence>
<protein>
    <recommendedName>
        <fullName evidence="23">Germinal-center associated nuclear protein</fullName>
        <ecNumber evidence="5">2.3.1.48</ecNumber>
    </recommendedName>
</protein>
<keyword evidence="10" id="KW-0597">Phosphoprotein</keyword>
<dbReference type="InterPro" id="IPR000717">
    <property type="entry name" value="PCI_dom"/>
</dbReference>
<evidence type="ECO:0000256" key="24">
    <source>
        <dbReference type="PROSITE-ProRule" id="PRU00176"/>
    </source>
</evidence>
<dbReference type="PANTHER" id="PTHR12436">
    <property type="entry name" value="80 KDA MCM3-ASSOCIATED PROTEIN"/>
    <property type="match status" value="1"/>
</dbReference>
<evidence type="ECO:0000256" key="15">
    <source>
        <dbReference type="ARBA" id="ARBA00022990"/>
    </source>
</evidence>
<comment type="caution">
    <text evidence="28">The sequence shown here is derived from an EMBL/GenBank/DDBJ whole genome shotgun (WGS) entry which is preliminary data.</text>
</comment>
<dbReference type="GO" id="GO:0015031">
    <property type="term" value="P:protein transport"/>
    <property type="evidence" value="ECO:0007669"/>
    <property type="project" value="UniProtKB-KW"/>
</dbReference>
<dbReference type="AlphaFoldDB" id="A0AAD9KSN9"/>
<evidence type="ECO:0000313" key="28">
    <source>
        <dbReference type="EMBL" id="KAK2176776.1"/>
    </source>
</evidence>
<feature type="compositionally biased region" description="Polar residues" evidence="25">
    <location>
        <begin position="14"/>
        <end position="53"/>
    </location>
</feature>
<keyword evidence="19" id="KW-0539">Nucleus</keyword>
<feature type="domain" description="PCI" evidence="27">
    <location>
        <begin position="748"/>
        <end position="929"/>
    </location>
</feature>
<comment type="function">
    <text evidence="22">As a component of the TREX-2 complex, involved in the export of mRNAs to the cytoplasm through the nuclear pores. Through the acetylation of histones, affects the assembly of nucleosomes at immunoglobulin variable region genes and promotes the recruitment and positioning of transcription complex to favor DNA cytosine deaminase AICDA/AID targeting, hence promoting somatic hypermutations.</text>
</comment>
<proteinExistence type="inferred from homology"/>
<reference evidence="28" key="1">
    <citation type="journal article" date="2023" name="Mol. Biol. Evol.">
        <title>Third-Generation Sequencing Reveals the Adaptive Role of the Epigenome in Three Deep-Sea Polychaetes.</title>
        <authorList>
            <person name="Perez M."/>
            <person name="Aroh O."/>
            <person name="Sun Y."/>
            <person name="Lan Y."/>
            <person name="Juniper S.K."/>
            <person name="Young C.R."/>
            <person name="Angers B."/>
            <person name="Qian P.Y."/>
        </authorList>
    </citation>
    <scope>NUCLEOTIDE SEQUENCE</scope>
    <source>
        <strain evidence="28">R07B-5</strain>
    </source>
</reference>
<dbReference type="GO" id="GO:0002376">
    <property type="term" value="P:immune system process"/>
    <property type="evidence" value="ECO:0007669"/>
    <property type="project" value="UniProtKB-KW"/>
</dbReference>
<dbReference type="PANTHER" id="PTHR12436:SF3">
    <property type="entry name" value="GERMINAL-CENTER ASSOCIATED NUCLEAR PROTEIN"/>
    <property type="match status" value="1"/>
</dbReference>
<dbReference type="InterPro" id="IPR012677">
    <property type="entry name" value="Nucleotide-bd_a/b_plait_sf"/>
</dbReference>
<dbReference type="SMART" id="SM00360">
    <property type="entry name" value="RRM"/>
    <property type="match status" value="1"/>
</dbReference>
<evidence type="ECO:0000256" key="16">
    <source>
        <dbReference type="ARBA" id="ARBA00023010"/>
    </source>
</evidence>
<dbReference type="InterPro" id="IPR034265">
    <property type="entry name" value="MCM3AP_RRM"/>
</dbReference>
<feature type="compositionally biased region" description="Basic and acidic residues" evidence="25">
    <location>
        <begin position="171"/>
        <end position="183"/>
    </location>
</feature>
<comment type="subcellular location">
    <subcellularLocation>
        <location evidence="1">Chromosome</location>
    </subcellularLocation>
    <subcellularLocation>
        <location evidence="2">Cytoplasm</location>
    </subcellularLocation>
    <subcellularLocation>
        <location evidence="3">Nucleus</location>
        <location evidence="3">Nuclear pore complex</location>
    </subcellularLocation>
    <subcellularLocation>
        <location evidence="4">Nucleus</location>
        <location evidence="4">Nucleoplasm</location>
    </subcellularLocation>
</comment>
<evidence type="ECO:0000259" key="27">
    <source>
        <dbReference type="PROSITE" id="PS50250"/>
    </source>
</evidence>
<keyword evidence="24" id="KW-0694">RNA-binding</keyword>
<evidence type="ECO:0000256" key="14">
    <source>
        <dbReference type="ARBA" id="ARBA00022927"/>
    </source>
</evidence>
<dbReference type="GO" id="GO:0061733">
    <property type="term" value="F:protein-lysine-acetyltransferase activity"/>
    <property type="evidence" value="ECO:0007669"/>
    <property type="project" value="UniProtKB-EC"/>
</dbReference>
<evidence type="ECO:0000256" key="12">
    <source>
        <dbReference type="ARBA" id="ARBA00022816"/>
    </source>
</evidence>
<dbReference type="FunFam" id="1.25.40.990:FF:000003">
    <property type="entry name" value="germinal-center associated nuclear protein isoform X2"/>
    <property type="match status" value="1"/>
</dbReference>
<organism evidence="28 29">
    <name type="scientific">Ridgeia piscesae</name>
    <name type="common">Tubeworm</name>
    <dbReference type="NCBI Taxonomy" id="27915"/>
    <lineage>
        <taxon>Eukaryota</taxon>
        <taxon>Metazoa</taxon>
        <taxon>Spiralia</taxon>
        <taxon>Lophotrochozoa</taxon>
        <taxon>Annelida</taxon>
        <taxon>Polychaeta</taxon>
        <taxon>Sedentaria</taxon>
        <taxon>Canalipalpata</taxon>
        <taxon>Sabellida</taxon>
        <taxon>Siboglinidae</taxon>
        <taxon>Ridgeia</taxon>
    </lineage>
</organism>
<evidence type="ECO:0000256" key="11">
    <source>
        <dbReference type="ARBA" id="ARBA00022679"/>
    </source>
</evidence>
<evidence type="ECO:0000256" key="17">
    <source>
        <dbReference type="ARBA" id="ARBA00023054"/>
    </source>
</evidence>
<dbReference type="GO" id="GO:0005643">
    <property type="term" value="C:nuclear pore"/>
    <property type="evidence" value="ECO:0007669"/>
    <property type="project" value="UniProtKB-SubCell"/>
</dbReference>
<dbReference type="GO" id="GO:0005654">
    <property type="term" value="C:nucleoplasm"/>
    <property type="evidence" value="ECO:0007669"/>
    <property type="project" value="UniProtKB-SubCell"/>
</dbReference>
<dbReference type="SUPFAM" id="SSF54928">
    <property type="entry name" value="RNA-binding domain, RBD"/>
    <property type="match status" value="1"/>
</dbReference>
<feature type="compositionally biased region" description="Basic and acidic residues" evidence="25">
    <location>
        <begin position="638"/>
        <end position="649"/>
    </location>
</feature>
<keyword evidence="12" id="KW-0509">mRNA transport</keyword>
<dbReference type="Proteomes" id="UP001209878">
    <property type="component" value="Unassembled WGS sequence"/>
</dbReference>
<dbReference type="GO" id="GO:0005694">
    <property type="term" value="C:chromosome"/>
    <property type="evidence" value="ECO:0007669"/>
    <property type="project" value="UniProtKB-SubCell"/>
</dbReference>
<feature type="compositionally biased region" description="Pro residues" evidence="25">
    <location>
        <begin position="184"/>
        <end position="193"/>
    </location>
</feature>
<dbReference type="InterPro" id="IPR005062">
    <property type="entry name" value="SAC3/GANP/THP3_conserved"/>
</dbReference>
<evidence type="ECO:0000256" key="6">
    <source>
        <dbReference type="ARBA" id="ARBA00022448"/>
    </source>
</evidence>
<dbReference type="InterPro" id="IPR000504">
    <property type="entry name" value="RRM_dom"/>
</dbReference>
<dbReference type="Gene3D" id="1.25.40.990">
    <property type="match status" value="1"/>
</dbReference>
<evidence type="ECO:0000256" key="3">
    <source>
        <dbReference type="ARBA" id="ARBA00004567"/>
    </source>
</evidence>
<keyword evidence="20" id="KW-0012">Acyltransferase</keyword>
<keyword evidence="29" id="KW-1185">Reference proteome</keyword>
<evidence type="ECO:0000256" key="25">
    <source>
        <dbReference type="SAM" id="MobiDB-lite"/>
    </source>
</evidence>
<evidence type="ECO:0000256" key="18">
    <source>
        <dbReference type="ARBA" id="ARBA00023132"/>
    </source>
</evidence>
<dbReference type="InterPro" id="IPR035979">
    <property type="entry name" value="RBD_domain_sf"/>
</dbReference>
<evidence type="ECO:0000256" key="4">
    <source>
        <dbReference type="ARBA" id="ARBA00004642"/>
    </source>
</evidence>
<feature type="compositionally biased region" description="Basic and acidic residues" evidence="25">
    <location>
        <begin position="75"/>
        <end position="85"/>
    </location>
</feature>
<dbReference type="EC" id="2.3.1.48" evidence="5"/>
<evidence type="ECO:0000256" key="13">
    <source>
        <dbReference type="ARBA" id="ARBA00022859"/>
    </source>
</evidence>
<dbReference type="InterPro" id="IPR045107">
    <property type="entry name" value="SAC3/GANP/THP3"/>
</dbReference>
<sequence length="1176" mass="128261">MSAAAIFAKPATAESPSEPQATLGQKPTTKSIFGKPTTESGKPSSAHMDSSAASVFGGKSSPGRLFGKTAVGKTAPEKTDTESHLFGKPLETGFGEDKKESEVLFGKKLPGFTASPVESAQAADASDRPFSPSAVHQRPASPPGDKEQKRAALKRRPGAGLFGRAIASVAKRTDEEAPGDKGEPPPGRPPPPYEAGQEEKEEEGGDLSPESLQKSGTHRVRRRSSVDVNTLVAIVCKNVPTSCNNKLALRKHFSKYGTISRLSMTSSKNTATIHFTDHESAENAKKKGKMIKQGLPPMQIFLSAYSKGSETGPRSGKSPPGTQSTWQAHRSEVDDELASMRGTSDVSSTGFGVSSRPPQPKKTSRLLDASRGPRAGGDVGTAVGKRKIDVGLARSRGGKTSRSEERMAAAKPAVTSEVQPEVNRPSVLSVLCCCRSEQAKIDQAKCVEGSYVVAELKQAKCVEGSCVGFQKFNRPKVMQGKCVGVLCCCRSEAAKIDAGQVCWVSCVVAELKQAKSEQAKCVECPVLVAELKQTKCVECPVLVAIVNRPKVKQVSMKALINAVGHTTEERLEILNNADKMIRAAKGSSKHADLASAVAIKGSCPDMCPERERYMREFQRRLSVYEIVPGTDGPGQTPEVDHSRAVKEYSRSSADQDMPLPHSVRPPAVLQMTMDYLMTSVMDVGGEGQWEDWYDFLWDRTRGIRKDIIQQHLCDRSAADLTEKCTRFHIYCSERLCEEDPIIFDMKINNENLTKCLQSLKELYQDLASQDGIACTNEAEFRAYMVLMNLNEGDTLREVQELRQEVRESAHVRFATAVYAALNSNNYVKFFKLLRTATFLNGCIMHRYFNQVRTKALAVIVKAYRTPGHVIQYPLSEILRLLAFEDDSEAADFCSHHGLAVHDGQVAMDRRAFVQPEQAFGARRAVRLVENKKTTSVGEVVCGGPLPPPIMHQPTSSFDANSRFQGGDFLVTALETPAVTTKEPQDLPVVKPEPGSPSTQAETAVASLALTVTHEAVKEVAKNLFLEVISNMAVKEVAKNLFLEVISNMAVKEVAKNLFLEVINDMVLEMCTSLMSDADCYFRSVQSIAAEFITDVADTLSKGTCDEVMSEMWAELAARQQQERAEEDARRRALMSAARDLACGSIVDEIVSGFVSEECRGMAEDQHRYAVVLGYVC</sequence>
<evidence type="ECO:0000256" key="9">
    <source>
        <dbReference type="ARBA" id="ARBA00022490"/>
    </source>
</evidence>
<dbReference type="CDD" id="cd12443">
    <property type="entry name" value="RRM_MCM3A_like"/>
    <property type="match status" value="1"/>
</dbReference>
<dbReference type="GO" id="GO:0003723">
    <property type="term" value="F:RNA binding"/>
    <property type="evidence" value="ECO:0007669"/>
    <property type="project" value="UniProtKB-UniRule"/>
</dbReference>
<feature type="compositionally biased region" description="Polar residues" evidence="25">
    <location>
        <begin position="341"/>
        <end position="352"/>
    </location>
</feature>